<dbReference type="OrthoDB" id="8963459at2759"/>
<dbReference type="KEGG" id="slal:111662346"/>
<organism evidence="3 4">
    <name type="scientific">Seriola lalandi dorsalis</name>
    <dbReference type="NCBI Taxonomy" id="1841481"/>
    <lineage>
        <taxon>Eukaryota</taxon>
        <taxon>Metazoa</taxon>
        <taxon>Chordata</taxon>
        <taxon>Craniata</taxon>
        <taxon>Vertebrata</taxon>
        <taxon>Euteleostomi</taxon>
        <taxon>Actinopterygii</taxon>
        <taxon>Neopterygii</taxon>
        <taxon>Teleostei</taxon>
        <taxon>Neoteleostei</taxon>
        <taxon>Acanthomorphata</taxon>
        <taxon>Carangaria</taxon>
        <taxon>Carangiformes</taxon>
        <taxon>Carangidae</taxon>
        <taxon>Seriola</taxon>
    </lineage>
</organism>
<dbReference type="Ensembl" id="ENSSLDT00000013154.1">
    <property type="protein sequence ID" value="ENSSLDP00000012693.1"/>
    <property type="gene ID" value="ENSSLDG00000010106.1"/>
</dbReference>
<keyword evidence="2" id="KW-1133">Transmembrane helix</keyword>
<evidence type="ECO:0000313" key="4">
    <source>
        <dbReference type="Proteomes" id="UP000261360"/>
    </source>
</evidence>
<feature type="region of interest" description="Disordered" evidence="1">
    <location>
        <begin position="339"/>
        <end position="434"/>
    </location>
</feature>
<dbReference type="GeneID" id="111662346"/>
<reference evidence="3" key="1">
    <citation type="submission" date="2025-08" db="UniProtKB">
        <authorList>
            <consortium name="Ensembl"/>
        </authorList>
    </citation>
    <scope>IDENTIFICATION</scope>
</reference>
<keyword evidence="4" id="KW-1185">Reference proteome</keyword>
<sequence length="434" mass="48088">MAKRKSKKPQQEDTSMLLELSPPQSKSRISSCVSPALLFIIVFSVGASAVGWFCAQQQHSLDQLSESFTTMQREITNLQQVMEMTDAQTDTGSGLEERIFTLEEVQKQAQQKAEVALATSEKLKNTDLYSNLWALHEEMDTQWAEVKQVSLSIAALQAMFKNHTEEFDAVKERVVATLSSSSALAENVAGLTSALSRACSRVDEQAASVEALNAQLGGQSSELNELRELLYLHNVALYTNNQEMTAIKELVETKQAMRAQALEEMLSSVLTTLDEQFFTSQSLHSSVMAQLDTFHTQLVNGPSWSMNLKSNEEDPAAGEFISTTSQNATGVQEKLEDIEEEAEQQGSKGAVEEEAKDDEQSLEQVVEGNSTEERDVTPEEEEEIARPGQSEEKEVAGETAEEEVAEETTDKSLEEEELHEEDAERQDSVEEESL</sequence>
<accession>A0A3B4XLA1</accession>
<dbReference type="RefSeq" id="XP_023271948.1">
    <property type="nucleotide sequence ID" value="XM_023416180.1"/>
</dbReference>
<dbReference type="Proteomes" id="UP000261360">
    <property type="component" value="Unplaced"/>
</dbReference>
<keyword evidence="2" id="KW-0812">Transmembrane</keyword>
<proteinExistence type="predicted"/>
<evidence type="ECO:0000256" key="1">
    <source>
        <dbReference type="SAM" id="MobiDB-lite"/>
    </source>
</evidence>
<keyword evidence="2" id="KW-0472">Membrane</keyword>
<dbReference type="GeneTree" id="ENSGT00390000013981"/>
<evidence type="ECO:0000256" key="2">
    <source>
        <dbReference type="SAM" id="Phobius"/>
    </source>
</evidence>
<feature type="compositionally biased region" description="Acidic residues" evidence="1">
    <location>
        <begin position="352"/>
        <end position="361"/>
    </location>
</feature>
<protein>
    <submittedName>
        <fullName evidence="3">WEB family protein At4g27595, chloroplastic-like</fullName>
    </submittedName>
</protein>
<feature type="compositionally biased region" description="Acidic residues" evidence="1">
    <location>
        <begin position="399"/>
        <end position="434"/>
    </location>
</feature>
<name>A0A3B4XLA1_SERLL</name>
<feature type="region of interest" description="Disordered" evidence="1">
    <location>
        <begin position="1"/>
        <end position="21"/>
    </location>
</feature>
<dbReference type="AlphaFoldDB" id="A0A3B4XLA1"/>
<evidence type="ECO:0000313" key="3">
    <source>
        <dbReference type="Ensembl" id="ENSSLDP00000012693.1"/>
    </source>
</evidence>
<dbReference type="STRING" id="1841481.ENSSLDP00000012693"/>
<reference evidence="3" key="2">
    <citation type="submission" date="2025-09" db="UniProtKB">
        <authorList>
            <consortium name="Ensembl"/>
        </authorList>
    </citation>
    <scope>IDENTIFICATION</scope>
</reference>
<feature type="transmembrane region" description="Helical" evidence="2">
    <location>
        <begin position="32"/>
        <end position="53"/>
    </location>
</feature>